<dbReference type="Gene3D" id="1.10.630.10">
    <property type="entry name" value="Cytochrome P450"/>
    <property type="match status" value="1"/>
</dbReference>
<dbReference type="Pfam" id="PF03098">
    <property type="entry name" value="An_peroxidase"/>
    <property type="match status" value="2"/>
</dbReference>
<dbReference type="InterPro" id="IPR050783">
    <property type="entry name" value="Oxylipin_biosynth_metab"/>
</dbReference>
<keyword evidence="5" id="KW-0349">Heme</keyword>
<dbReference type="GO" id="GO:0006631">
    <property type="term" value="P:fatty acid metabolic process"/>
    <property type="evidence" value="ECO:0007669"/>
    <property type="project" value="UniProtKB-ARBA"/>
</dbReference>
<keyword evidence="4 5" id="KW-0408">Iron</keyword>
<dbReference type="EMBL" id="PKSG01001023">
    <property type="protein sequence ID" value="POR31598.1"/>
    <property type="molecule type" value="Genomic_DNA"/>
</dbReference>
<dbReference type="InterPro" id="IPR037120">
    <property type="entry name" value="Haem_peroxidase_sf_animal"/>
</dbReference>
<dbReference type="PANTHER" id="PTHR11903">
    <property type="entry name" value="PROSTAGLANDIN G/H SYNTHASE"/>
    <property type="match status" value="1"/>
</dbReference>
<proteinExistence type="predicted"/>
<dbReference type="GO" id="GO:0051213">
    <property type="term" value="F:dioxygenase activity"/>
    <property type="evidence" value="ECO:0007669"/>
    <property type="project" value="UniProtKB-KW"/>
</dbReference>
<dbReference type="InterPro" id="IPR036396">
    <property type="entry name" value="Cyt_P450_sf"/>
</dbReference>
<sequence>MSPGVESKGEGAQNGAQNRVRKGTHANGTQQNGVHSQPSNAQNNVSQAKSSSKPKKSETWSLSQFRQASRRPLPTEMGDGSYRAVVKRPGLMQDLRSTLKEMVAAKLKGETQSDDKTMIMERTIQLVATMPDHSPRQEVLTNLFIDKLWNSLDHPPLLYMGDQFRYRQPDGSNNNPLMPKLGAAGTPYSRTVKPGKSNLGALPDPETVYEAVMARDGFKKNPNNVSSILWYWATIIIHDLFCTNSRDGNQNDSSSYLDLSPLYGNTKEALDSIRTFKDGMLKADTFADKRLLGNPPGVCIILVMFNRFHNYIAGNLAAINEGNKYAKPPPNLSEEAAAAAWRKYDEDLFQTARLVTSGLYINITLIDYVRNIINLNRVDSAWTLDPRQEMGVSVGTSEGAESGVGNVVSAEFNLCYRWHSCISQMDDEWIQNFYKELLGENYGEMNLQTLILAVKKFELTIPEDTGQRTFGGFTRGPDGRFSDDDLVNSLATAIEQPGGAFGAQNVPRIMKPVEMLGIIRGRKWNLAGLNEFRKHFGLKAYETFEDINSDPAVADQLRNLYQHPDHVELYPGLVAEEAKTPMVPGVGIAPTYTISRVVLSDAVSLVRGDRYYTTDYHPGYLTQWGYNEADYDFNVNHGCVFYKLFMRAFPNHFKRDSVYAHYPMVIPSENRKILTNLGRVDQFSFDRPQFIAPLVHVSSYAAAKYVLSNNEKYRVSWQEGLDSLMGRASRGSAQSGDRKHLDSLLNKDGWKASIKSFYSMIAERLMAEKSHKIAGKSHCDVVRDLGNLAHTHFVARMFNLPLKSKENPKGVFSEQELYAALATIFVSIFFDLDPVKSFPLRKRAKEWASQLGSIVETNVKLSTTLGISGFFTGKPRDSALSAYGVNLIKGLSKAGLKPHEITWDQILPTAGALVPNEAQLFALAVDFYLSPGGERHLEAIHRIASQGSSEETDALLLGYAMEGIRMAGPSGIYRQAVADDAFTEDDGREVTVQPGDRVLVSFALAARDGAHFTNPDTVDPRRPLDAYINYGAEPHMRLGREVRQVALVELFRALFRKKGLRRAPGPQGELKKVPGPEGYSVFMTEDWGGVWPLPTAMKVIWDGE</sequence>
<feature type="region of interest" description="Disordered" evidence="6">
    <location>
        <begin position="1"/>
        <end position="81"/>
    </location>
</feature>
<accession>A0A2S4KN27</accession>
<comment type="caution">
    <text evidence="7">The sequence shown here is derived from an EMBL/GenBank/DDBJ whole genome shotgun (WGS) entry which is preliminary data.</text>
</comment>
<dbReference type="Proteomes" id="UP000237481">
    <property type="component" value="Unassembled WGS sequence"/>
</dbReference>
<protein>
    <submittedName>
        <fullName evidence="7">Linoleate 10R-lipoxygenase</fullName>
    </submittedName>
</protein>
<gene>
    <name evidence="7" type="ORF">TPAR_08199</name>
</gene>
<dbReference type="GO" id="GO:0016705">
    <property type="term" value="F:oxidoreductase activity, acting on paired donors, with incorporation or reduction of molecular oxygen"/>
    <property type="evidence" value="ECO:0007669"/>
    <property type="project" value="InterPro"/>
</dbReference>
<dbReference type="PRINTS" id="PR00457">
    <property type="entry name" value="ANPEROXIDASE"/>
</dbReference>
<evidence type="ECO:0000256" key="5">
    <source>
        <dbReference type="PIRSR" id="PIRSR619791-2"/>
    </source>
</evidence>
<evidence type="ECO:0000256" key="2">
    <source>
        <dbReference type="ARBA" id="ARBA00022964"/>
    </source>
</evidence>
<feature type="compositionally biased region" description="Polar residues" evidence="6">
    <location>
        <begin position="26"/>
        <end position="48"/>
    </location>
</feature>
<evidence type="ECO:0000256" key="6">
    <source>
        <dbReference type="SAM" id="MobiDB-lite"/>
    </source>
</evidence>
<dbReference type="STRING" id="94208.A0A2S4KN27"/>
<dbReference type="CDD" id="cd09817">
    <property type="entry name" value="linoleate_diol_synthase_like"/>
    <property type="match status" value="1"/>
</dbReference>
<name>A0A2S4KN27_9HYPO</name>
<evidence type="ECO:0000256" key="4">
    <source>
        <dbReference type="ARBA" id="ARBA00023004"/>
    </source>
</evidence>
<keyword evidence="1 5" id="KW-0479">Metal-binding</keyword>
<dbReference type="PROSITE" id="PS50292">
    <property type="entry name" value="PEROXIDASE_3"/>
    <property type="match status" value="1"/>
</dbReference>
<dbReference type="CDD" id="cd20612">
    <property type="entry name" value="CYP_LDS-like_C"/>
    <property type="match status" value="1"/>
</dbReference>
<dbReference type="GO" id="GO:0004497">
    <property type="term" value="F:monooxygenase activity"/>
    <property type="evidence" value="ECO:0007669"/>
    <property type="project" value="InterPro"/>
</dbReference>
<dbReference type="PANTHER" id="PTHR11903:SF13">
    <property type="entry name" value="LINOLEATE 10R-LIPOXYGENASE"/>
    <property type="match status" value="1"/>
</dbReference>
<dbReference type="Gene3D" id="1.10.640.10">
    <property type="entry name" value="Haem peroxidase domain superfamily, animal type"/>
    <property type="match status" value="1"/>
</dbReference>
<dbReference type="GO" id="GO:0005506">
    <property type="term" value="F:iron ion binding"/>
    <property type="evidence" value="ECO:0007669"/>
    <property type="project" value="InterPro"/>
</dbReference>
<dbReference type="GO" id="GO:0006979">
    <property type="term" value="P:response to oxidative stress"/>
    <property type="evidence" value="ECO:0007669"/>
    <property type="project" value="InterPro"/>
</dbReference>
<keyword evidence="2" id="KW-0223">Dioxygenase</keyword>
<reference evidence="7 8" key="1">
    <citation type="submission" date="2018-01" db="EMBL/GenBank/DDBJ databases">
        <title>Harnessing the power of phylogenomics to disentangle the directionality and signatures of interkingdom host jumping in the parasitic fungal genus Tolypocladium.</title>
        <authorList>
            <person name="Quandt C.A."/>
            <person name="Patterson W."/>
            <person name="Spatafora J.W."/>
        </authorList>
    </citation>
    <scope>NUCLEOTIDE SEQUENCE [LARGE SCALE GENOMIC DNA]</scope>
    <source>
        <strain evidence="7 8">NRBC 100945</strain>
    </source>
</reference>
<dbReference type="InterPro" id="IPR019791">
    <property type="entry name" value="Haem_peroxidase_animal"/>
</dbReference>
<evidence type="ECO:0000256" key="3">
    <source>
        <dbReference type="ARBA" id="ARBA00023002"/>
    </source>
</evidence>
<dbReference type="GO" id="GO:0020037">
    <property type="term" value="F:heme binding"/>
    <property type="evidence" value="ECO:0007669"/>
    <property type="project" value="InterPro"/>
</dbReference>
<dbReference type="GO" id="GO:0004601">
    <property type="term" value="F:peroxidase activity"/>
    <property type="evidence" value="ECO:0007669"/>
    <property type="project" value="InterPro"/>
</dbReference>
<dbReference type="InterPro" id="IPR034812">
    <property type="entry name" value="Ppo-like_N"/>
</dbReference>
<dbReference type="OrthoDB" id="823504at2759"/>
<dbReference type="AlphaFoldDB" id="A0A2S4KN27"/>
<organism evidence="7 8">
    <name type="scientific">Tolypocladium paradoxum</name>
    <dbReference type="NCBI Taxonomy" id="94208"/>
    <lineage>
        <taxon>Eukaryota</taxon>
        <taxon>Fungi</taxon>
        <taxon>Dikarya</taxon>
        <taxon>Ascomycota</taxon>
        <taxon>Pezizomycotina</taxon>
        <taxon>Sordariomycetes</taxon>
        <taxon>Hypocreomycetidae</taxon>
        <taxon>Hypocreales</taxon>
        <taxon>Ophiocordycipitaceae</taxon>
        <taxon>Tolypocladium</taxon>
    </lineage>
</organism>
<dbReference type="SUPFAM" id="SSF48264">
    <property type="entry name" value="Cytochrome P450"/>
    <property type="match status" value="1"/>
</dbReference>
<keyword evidence="8" id="KW-1185">Reference proteome</keyword>
<keyword evidence="3" id="KW-0560">Oxidoreductase</keyword>
<evidence type="ECO:0000313" key="7">
    <source>
        <dbReference type="EMBL" id="POR31598.1"/>
    </source>
</evidence>
<feature type="binding site" description="axial binding residue" evidence="5">
    <location>
        <position position="419"/>
    </location>
    <ligand>
        <name>heme b</name>
        <dbReference type="ChEBI" id="CHEBI:60344"/>
    </ligand>
    <ligandPart>
        <name>Fe</name>
        <dbReference type="ChEBI" id="CHEBI:18248"/>
    </ligandPart>
</feature>
<dbReference type="InterPro" id="IPR010255">
    <property type="entry name" value="Haem_peroxidase_sf"/>
</dbReference>
<evidence type="ECO:0000256" key="1">
    <source>
        <dbReference type="ARBA" id="ARBA00022723"/>
    </source>
</evidence>
<evidence type="ECO:0000313" key="8">
    <source>
        <dbReference type="Proteomes" id="UP000237481"/>
    </source>
</evidence>
<dbReference type="SUPFAM" id="SSF48113">
    <property type="entry name" value="Heme-dependent peroxidases"/>
    <property type="match status" value="1"/>
</dbReference>